<reference evidence="3" key="3">
    <citation type="submission" date="2020-02" db="EMBL/GenBank/DDBJ databases">
        <authorList>
            <person name="Matsumoto Y."/>
            <person name="Motooka D."/>
            <person name="Nakamura S."/>
        </authorList>
    </citation>
    <scope>NUCLEOTIDE SEQUENCE</scope>
    <source>
        <strain evidence="3">JCM 16367</strain>
    </source>
</reference>
<dbReference type="PANTHER" id="PTHR48081:SF33">
    <property type="entry name" value="KYNURENINE FORMAMIDASE"/>
    <property type="match status" value="1"/>
</dbReference>
<dbReference type="OrthoDB" id="9803828at2"/>
<organism evidence="3 6">
    <name type="scientific">Mycobacterium noviomagense</name>
    <dbReference type="NCBI Taxonomy" id="459858"/>
    <lineage>
        <taxon>Bacteria</taxon>
        <taxon>Bacillati</taxon>
        <taxon>Actinomycetota</taxon>
        <taxon>Actinomycetes</taxon>
        <taxon>Mycobacteriales</taxon>
        <taxon>Mycobacteriaceae</taxon>
        <taxon>Mycobacterium</taxon>
    </lineage>
</organism>
<evidence type="ECO:0000256" key="1">
    <source>
        <dbReference type="ARBA" id="ARBA00022801"/>
    </source>
</evidence>
<accession>A0A7I7P8R1</accession>
<dbReference type="KEGG" id="mnv:MNVI_02100"/>
<sequence length="419" mass="45475">MSMAMDVTTRCSKAGAQVLRQGRHLAADPVGIYRAGALLLRGSPFAVGWFAGWLSAEFSPQVLTGHALSRVTPLSVGRVAATWAAQRADQILTAALEESFGTHYRKRVRHPLSDQHGCARRDGFLHMAGHRRRYAAQTSDIAYGPNGRDNLLDIWRHPDLADGRPRPVLVQVPGGGWSINGKRGQAYPLMSRMVELGWICVSIDYRKSPRNAWPAHIVDVKRAIAWVRDNIADYGGDRNFIAVTGGSAGAHLAALAALTANDPRLQPGFEEADTTVQAAVPYYGVYDFTKAAHMHELMLPFLEHFVMQTRYADDPELFASASPISHAHRAAPPFFVLHGENDSLIPRAQAQAFCAALRQAGATTVCHAELANAHHAFDTVATVRSRLIADAVADFLGVVYGRYLRSGAKSLAKGAISAS</sequence>
<dbReference type="Pfam" id="PF20434">
    <property type="entry name" value="BD-FAE"/>
    <property type="match status" value="1"/>
</dbReference>
<dbReference type="Proteomes" id="UP000466894">
    <property type="component" value="Chromosome"/>
</dbReference>
<dbReference type="InterPro" id="IPR029058">
    <property type="entry name" value="AB_hydrolase_fold"/>
</dbReference>
<evidence type="ECO:0000313" key="5">
    <source>
        <dbReference type="Proteomes" id="UP000192374"/>
    </source>
</evidence>
<gene>
    <name evidence="3" type="primary">lipQ_1</name>
    <name evidence="4" type="ORF">BST37_00655</name>
    <name evidence="3" type="ORF">MNVI_02100</name>
</gene>
<dbReference type="InterPro" id="IPR049492">
    <property type="entry name" value="BD-FAE-like_dom"/>
</dbReference>
<keyword evidence="1" id="KW-0378">Hydrolase</keyword>
<protein>
    <submittedName>
        <fullName evidence="3 4">Carboxylesterase</fullName>
    </submittedName>
</protein>
<reference evidence="4 5" key="1">
    <citation type="submission" date="2017-02" db="EMBL/GenBank/DDBJ databases">
        <title>The new phylogeny of genus Mycobacterium.</title>
        <authorList>
            <person name="Tortoli E."/>
            <person name="Trovato A."/>
            <person name="Cirillo D.M."/>
        </authorList>
    </citation>
    <scope>NUCLEOTIDE SEQUENCE [LARGE SCALE GENOMIC DNA]</scope>
    <source>
        <strain evidence="4 5">DSM 45145</strain>
    </source>
</reference>
<dbReference type="EMBL" id="AP022583">
    <property type="protein sequence ID" value="BBY04892.1"/>
    <property type="molecule type" value="Genomic_DNA"/>
</dbReference>
<evidence type="ECO:0000313" key="6">
    <source>
        <dbReference type="Proteomes" id="UP000466894"/>
    </source>
</evidence>
<dbReference type="Proteomes" id="UP000192374">
    <property type="component" value="Unassembled WGS sequence"/>
</dbReference>
<dbReference type="PANTHER" id="PTHR48081">
    <property type="entry name" value="AB HYDROLASE SUPERFAMILY PROTEIN C4A8.06C"/>
    <property type="match status" value="1"/>
</dbReference>
<evidence type="ECO:0000259" key="2">
    <source>
        <dbReference type="Pfam" id="PF20434"/>
    </source>
</evidence>
<name>A0A7I7P8R1_9MYCO</name>
<proteinExistence type="predicted"/>
<dbReference type="Gene3D" id="3.40.50.1820">
    <property type="entry name" value="alpha/beta hydrolase"/>
    <property type="match status" value="1"/>
</dbReference>
<evidence type="ECO:0000313" key="3">
    <source>
        <dbReference type="EMBL" id="BBY04892.1"/>
    </source>
</evidence>
<evidence type="ECO:0000313" key="4">
    <source>
        <dbReference type="EMBL" id="ORB18709.1"/>
    </source>
</evidence>
<dbReference type="RefSeq" id="WP_083084255.1">
    <property type="nucleotide sequence ID" value="NZ_AP022583.1"/>
</dbReference>
<dbReference type="SUPFAM" id="SSF53474">
    <property type="entry name" value="alpha/beta-Hydrolases"/>
    <property type="match status" value="1"/>
</dbReference>
<reference evidence="3 6" key="2">
    <citation type="journal article" date="2019" name="Emerg. Microbes Infect.">
        <title>Comprehensive subspecies identification of 175 nontuberculous mycobacteria species based on 7547 genomic profiles.</title>
        <authorList>
            <person name="Matsumoto Y."/>
            <person name="Kinjo T."/>
            <person name="Motooka D."/>
            <person name="Nabeya D."/>
            <person name="Jung N."/>
            <person name="Uechi K."/>
            <person name="Horii T."/>
            <person name="Iida T."/>
            <person name="Fujita J."/>
            <person name="Nakamura S."/>
        </authorList>
    </citation>
    <scope>NUCLEOTIDE SEQUENCE [LARGE SCALE GENOMIC DNA]</scope>
    <source>
        <strain evidence="3 6">JCM 16367</strain>
    </source>
</reference>
<dbReference type="EMBL" id="MVIC01000001">
    <property type="protein sequence ID" value="ORB18709.1"/>
    <property type="molecule type" value="Genomic_DNA"/>
</dbReference>
<keyword evidence="5" id="KW-1185">Reference proteome</keyword>
<feature type="domain" description="BD-FAE-like" evidence="2">
    <location>
        <begin position="162"/>
        <end position="357"/>
    </location>
</feature>
<dbReference type="AlphaFoldDB" id="A0A7I7P8R1"/>
<dbReference type="InterPro" id="IPR050300">
    <property type="entry name" value="GDXG_lipolytic_enzyme"/>
</dbReference>
<dbReference type="GO" id="GO:0016787">
    <property type="term" value="F:hydrolase activity"/>
    <property type="evidence" value="ECO:0007669"/>
    <property type="project" value="UniProtKB-KW"/>
</dbReference>